<dbReference type="EMBL" id="DXEM01000029">
    <property type="protein sequence ID" value="HIX68190.1"/>
    <property type="molecule type" value="Genomic_DNA"/>
</dbReference>
<keyword evidence="2" id="KW-0472">Membrane</keyword>
<dbReference type="InterPro" id="IPR026870">
    <property type="entry name" value="Zinc_ribbon_dom"/>
</dbReference>
<evidence type="ECO:0000313" key="5">
    <source>
        <dbReference type="Proteomes" id="UP000886721"/>
    </source>
</evidence>
<evidence type="ECO:0000256" key="2">
    <source>
        <dbReference type="SAM" id="Phobius"/>
    </source>
</evidence>
<dbReference type="Proteomes" id="UP000886721">
    <property type="component" value="Unassembled WGS sequence"/>
</dbReference>
<reference evidence="4" key="1">
    <citation type="journal article" date="2021" name="PeerJ">
        <title>Extensive microbial diversity within the chicken gut microbiome revealed by metagenomics and culture.</title>
        <authorList>
            <person name="Gilroy R."/>
            <person name="Ravi A."/>
            <person name="Getino M."/>
            <person name="Pursley I."/>
            <person name="Horton D.L."/>
            <person name="Alikhan N.F."/>
            <person name="Baker D."/>
            <person name="Gharbi K."/>
            <person name="Hall N."/>
            <person name="Watson M."/>
            <person name="Adriaenssens E.M."/>
            <person name="Foster-Nyarko E."/>
            <person name="Jarju S."/>
            <person name="Secka A."/>
            <person name="Antonio M."/>
            <person name="Oren A."/>
            <person name="Chaudhuri R.R."/>
            <person name="La Ragione R."/>
            <person name="Hildebrand F."/>
            <person name="Pallen M.J."/>
        </authorList>
    </citation>
    <scope>NUCLEOTIDE SEQUENCE</scope>
    <source>
        <strain evidence="4">CHK191-13928</strain>
    </source>
</reference>
<dbReference type="Pfam" id="PF13240">
    <property type="entry name" value="Zn_Ribbon_1"/>
    <property type="match status" value="1"/>
</dbReference>
<name>A0A9D1WWM4_9FIRM</name>
<sequence length="190" mass="21089">MYCSECGAKIDGAKFCPNCGTPTGKNSDASPRVTKKETKPLKNKTEKKKWSMPIVIAAVVLLVIIVILIYNLIRKDSPFDFPSTEESVEVTKDIQGKWVYGTTADGCILTFESSNEFELIQYIDTDGVSSDTKFTTTGTYAIDSEKDIIYLIPEDKDADELDDAEDVIYDYDSDGSVTLYFDGNLLKAIQ</sequence>
<dbReference type="AlphaFoldDB" id="A0A9D1WWM4"/>
<keyword evidence="2" id="KW-1133">Transmembrane helix</keyword>
<reference evidence="4" key="2">
    <citation type="submission" date="2021-04" db="EMBL/GenBank/DDBJ databases">
        <authorList>
            <person name="Gilroy R."/>
        </authorList>
    </citation>
    <scope>NUCLEOTIDE SEQUENCE</scope>
    <source>
        <strain evidence="4">CHK191-13928</strain>
    </source>
</reference>
<gene>
    <name evidence="4" type="ORF">H9735_08770</name>
</gene>
<feature type="compositionally biased region" description="Basic and acidic residues" evidence="1">
    <location>
        <begin position="34"/>
        <end position="44"/>
    </location>
</feature>
<evidence type="ECO:0000256" key="1">
    <source>
        <dbReference type="SAM" id="MobiDB-lite"/>
    </source>
</evidence>
<evidence type="ECO:0000313" key="4">
    <source>
        <dbReference type="EMBL" id="HIX68190.1"/>
    </source>
</evidence>
<evidence type="ECO:0000259" key="3">
    <source>
        <dbReference type="Pfam" id="PF13240"/>
    </source>
</evidence>
<comment type="caution">
    <text evidence="4">The sequence shown here is derived from an EMBL/GenBank/DDBJ whole genome shotgun (WGS) entry which is preliminary data.</text>
</comment>
<keyword evidence="2" id="KW-0812">Transmembrane</keyword>
<protein>
    <submittedName>
        <fullName evidence="4">Zinc ribbon domain-containing protein</fullName>
    </submittedName>
</protein>
<proteinExistence type="predicted"/>
<organism evidence="4 5">
    <name type="scientific">Candidatus Anaerostipes excrementavium</name>
    <dbReference type="NCBI Taxonomy" id="2838463"/>
    <lineage>
        <taxon>Bacteria</taxon>
        <taxon>Bacillati</taxon>
        <taxon>Bacillota</taxon>
        <taxon>Clostridia</taxon>
        <taxon>Lachnospirales</taxon>
        <taxon>Lachnospiraceae</taxon>
        <taxon>Anaerostipes</taxon>
    </lineage>
</organism>
<feature type="domain" description="Zinc-ribbon" evidence="3">
    <location>
        <begin position="2"/>
        <end position="22"/>
    </location>
</feature>
<feature type="transmembrane region" description="Helical" evidence="2">
    <location>
        <begin position="50"/>
        <end position="73"/>
    </location>
</feature>
<feature type="region of interest" description="Disordered" evidence="1">
    <location>
        <begin position="23"/>
        <end position="44"/>
    </location>
</feature>
<accession>A0A9D1WWM4</accession>